<feature type="transmembrane region" description="Helical" evidence="17">
    <location>
        <begin position="163"/>
        <end position="180"/>
    </location>
</feature>
<dbReference type="GO" id="GO:0005886">
    <property type="term" value="C:plasma membrane"/>
    <property type="evidence" value="ECO:0007669"/>
    <property type="project" value="UniProtKB-SubCell"/>
</dbReference>
<keyword evidence="11 17" id="KW-0472">Membrane</keyword>
<evidence type="ECO:0000256" key="13">
    <source>
        <dbReference type="ARBA" id="ARBA00023316"/>
    </source>
</evidence>
<dbReference type="GO" id="GO:0008955">
    <property type="term" value="F:peptidoglycan glycosyltransferase activity"/>
    <property type="evidence" value="ECO:0007669"/>
    <property type="project" value="UniProtKB-EC"/>
</dbReference>
<evidence type="ECO:0000256" key="9">
    <source>
        <dbReference type="ARBA" id="ARBA00022984"/>
    </source>
</evidence>
<dbReference type="GO" id="GO:0009252">
    <property type="term" value="P:peptidoglycan biosynthetic process"/>
    <property type="evidence" value="ECO:0007669"/>
    <property type="project" value="UniProtKB-KW"/>
</dbReference>
<keyword evidence="4 18" id="KW-0132">Cell division</keyword>
<evidence type="ECO:0000256" key="15">
    <source>
        <dbReference type="ARBA" id="ARBA00044770"/>
    </source>
</evidence>
<dbReference type="Pfam" id="PF01098">
    <property type="entry name" value="FTSW_RODA_SPOVE"/>
    <property type="match status" value="1"/>
</dbReference>
<evidence type="ECO:0000256" key="8">
    <source>
        <dbReference type="ARBA" id="ARBA00022960"/>
    </source>
</evidence>
<gene>
    <name evidence="18" type="ORF">MNBD_ACTINO02-543</name>
</gene>
<feature type="transmembrane region" description="Helical" evidence="17">
    <location>
        <begin position="128"/>
        <end position="151"/>
    </location>
</feature>
<evidence type="ECO:0000256" key="17">
    <source>
        <dbReference type="SAM" id="Phobius"/>
    </source>
</evidence>
<feature type="transmembrane region" description="Helical" evidence="17">
    <location>
        <begin position="208"/>
        <end position="227"/>
    </location>
</feature>
<evidence type="ECO:0000313" key="18">
    <source>
        <dbReference type="EMBL" id="VAW09320.1"/>
    </source>
</evidence>
<comment type="pathway">
    <text evidence="2">Cell wall biogenesis; peptidoglycan biosynthesis.</text>
</comment>
<accession>A0A3B0SXP8</accession>
<keyword evidence="3" id="KW-1003">Cell membrane</keyword>
<evidence type="ECO:0000256" key="1">
    <source>
        <dbReference type="ARBA" id="ARBA00004651"/>
    </source>
</evidence>
<dbReference type="InterPro" id="IPR001182">
    <property type="entry name" value="FtsW/RodA"/>
</dbReference>
<feature type="transmembrane region" description="Helical" evidence="17">
    <location>
        <begin position="32"/>
        <end position="60"/>
    </location>
</feature>
<evidence type="ECO:0000256" key="12">
    <source>
        <dbReference type="ARBA" id="ARBA00023306"/>
    </source>
</evidence>
<dbReference type="GO" id="GO:0032153">
    <property type="term" value="C:cell division site"/>
    <property type="evidence" value="ECO:0007669"/>
    <property type="project" value="TreeGrafter"/>
</dbReference>
<reference evidence="18" key="1">
    <citation type="submission" date="2018-06" db="EMBL/GenBank/DDBJ databases">
        <authorList>
            <person name="Zhirakovskaya E."/>
        </authorList>
    </citation>
    <scope>NUCLEOTIDE SEQUENCE</scope>
</reference>
<feature type="transmembrane region" description="Helical" evidence="17">
    <location>
        <begin position="97"/>
        <end position="116"/>
    </location>
</feature>
<evidence type="ECO:0000256" key="16">
    <source>
        <dbReference type="ARBA" id="ARBA00049902"/>
    </source>
</evidence>
<evidence type="ECO:0000256" key="14">
    <source>
        <dbReference type="ARBA" id="ARBA00032370"/>
    </source>
</evidence>
<keyword evidence="13" id="KW-0961">Cell wall biogenesis/degradation</keyword>
<dbReference type="NCBIfam" id="TIGR02614">
    <property type="entry name" value="ftsW"/>
    <property type="match status" value="1"/>
</dbReference>
<evidence type="ECO:0000256" key="2">
    <source>
        <dbReference type="ARBA" id="ARBA00004752"/>
    </source>
</evidence>
<feature type="transmembrane region" description="Helical" evidence="17">
    <location>
        <begin position="360"/>
        <end position="381"/>
    </location>
</feature>
<keyword evidence="10 17" id="KW-1133">Transmembrane helix</keyword>
<feature type="transmembrane region" description="Helical" evidence="17">
    <location>
        <begin position="248"/>
        <end position="270"/>
    </location>
</feature>
<evidence type="ECO:0000256" key="11">
    <source>
        <dbReference type="ARBA" id="ARBA00023136"/>
    </source>
</evidence>
<comment type="subcellular location">
    <subcellularLocation>
        <location evidence="1">Cell membrane</location>
        <topology evidence="1">Multi-pass membrane protein</topology>
    </subcellularLocation>
</comment>
<dbReference type="GO" id="GO:0008360">
    <property type="term" value="P:regulation of cell shape"/>
    <property type="evidence" value="ECO:0007669"/>
    <property type="project" value="UniProtKB-KW"/>
</dbReference>
<feature type="transmembrane region" description="Helical" evidence="17">
    <location>
        <begin position="72"/>
        <end position="91"/>
    </location>
</feature>
<keyword evidence="8" id="KW-0133">Cell shape</keyword>
<evidence type="ECO:0000256" key="6">
    <source>
        <dbReference type="ARBA" id="ARBA00022679"/>
    </source>
</evidence>
<name>A0A3B0SXP8_9ZZZZ</name>
<evidence type="ECO:0000256" key="7">
    <source>
        <dbReference type="ARBA" id="ARBA00022692"/>
    </source>
</evidence>
<evidence type="ECO:0000256" key="10">
    <source>
        <dbReference type="ARBA" id="ARBA00022989"/>
    </source>
</evidence>
<dbReference type="EMBL" id="UOEK01000556">
    <property type="protein sequence ID" value="VAW09320.1"/>
    <property type="molecule type" value="Genomic_DNA"/>
</dbReference>
<keyword evidence="12" id="KW-0131">Cell cycle</keyword>
<keyword evidence="9" id="KW-0573">Peptidoglycan synthesis</keyword>
<feature type="transmembrane region" description="Helical" evidence="17">
    <location>
        <begin position="185"/>
        <end position="202"/>
    </location>
</feature>
<dbReference type="GO" id="GO:0051301">
    <property type="term" value="P:cell division"/>
    <property type="evidence" value="ECO:0007669"/>
    <property type="project" value="UniProtKB-KW"/>
</dbReference>
<dbReference type="EC" id="2.4.99.28" evidence="15"/>
<dbReference type="GO" id="GO:0071555">
    <property type="term" value="P:cell wall organization"/>
    <property type="evidence" value="ECO:0007669"/>
    <property type="project" value="UniProtKB-KW"/>
</dbReference>
<organism evidence="18">
    <name type="scientific">hydrothermal vent metagenome</name>
    <dbReference type="NCBI Taxonomy" id="652676"/>
    <lineage>
        <taxon>unclassified sequences</taxon>
        <taxon>metagenomes</taxon>
        <taxon>ecological metagenomes</taxon>
    </lineage>
</organism>
<comment type="catalytic activity">
    <reaction evidence="16">
        <text>[GlcNAc-(1-&gt;4)-Mur2Ac(oyl-L-Ala-gamma-D-Glu-L-Lys-D-Ala-D-Ala)](n)-di-trans,octa-cis-undecaprenyl diphosphate + beta-D-GlcNAc-(1-&gt;4)-Mur2Ac(oyl-L-Ala-gamma-D-Glu-L-Lys-D-Ala-D-Ala)-di-trans,octa-cis-undecaprenyl diphosphate = [GlcNAc-(1-&gt;4)-Mur2Ac(oyl-L-Ala-gamma-D-Glu-L-Lys-D-Ala-D-Ala)](n+1)-di-trans,octa-cis-undecaprenyl diphosphate + di-trans,octa-cis-undecaprenyl diphosphate + H(+)</text>
        <dbReference type="Rhea" id="RHEA:23708"/>
        <dbReference type="Rhea" id="RHEA-COMP:9602"/>
        <dbReference type="Rhea" id="RHEA-COMP:9603"/>
        <dbReference type="ChEBI" id="CHEBI:15378"/>
        <dbReference type="ChEBI" id="CHEBI:58405"/>
        <dbReference type="ChEBI" id="CHEBI:60033"/>
        <dbReference type="ChEBI" id="CHEBI:78435"/>
        <dbReference type="EC" id="2.4.99.28"/>
    </reaction>
</comment>
<feature type="transmembrane region" description="Helical" evidence="17">
    <location>
        <begin position="296"/>
        <end position="318"/>
    </location>
</feature>
<protein>
    <recommendedName>
        <fullName evidence="15">peptidoglycan glycosyltransferase</fullName>
        <ecNumber evidence="15">2.4.99.28</ecNumber>
    </recommendedName>
    <alternativeName>
        <fullName evidence="14">Peptidoglycan polymerase</fullName>
    </alternativeName>
</protein>
<dbReference type="PANTHER" id="PTHR30474">
    <property type="entry name" value="CELL CYCLE PROTEIN"/>
    <property type="match status" value="1"/>
</dbReference>
<evidence type="ECO:0000256" key="4">
    <source>
        <dbReference type="ARBA" id="ARBA00022618"/>
    </source>
</evidence>
<dbReference type="InterPro" id="IPR013437">
    <property type="entry name" value="FtsW"/>
</dbReference>
<evidence type="ECO:0000256" key="3">
    <source>
        <dbReference type="ARBA" id="ARBA00022475"/>
    </source>
</evidence>
<proteinExistence type="predicted"/>
<feature type="transmembrane region" description="Helical" evidence="17">
    <location>
        <begin position="327"/>
        <end position="354"/>
    </location>
</feature>
<dbReference type="GO" id="GO:0015648">
    <property type="term" value="F:lipid-linked peptidoglycan transporter activity"/>
    <property type="evidence" value="ECO:0007669"/>
    <property type="project" value="TreeGrafter"/>
</dbReference>
<keyword evidence="5" id="KW-0328">Glycosyltransferase</keyword>
<evidence type="ECO:0000256" key="5">
    <source>
        <dbReference type="ARBA" id="ARBA00022676"/>
    </source>
</evidence>
<dbReference type="PANTHER" id="PTHR30474:SF2">
    <property type="entry name" value="PEPTIDOGLYCAN GLYCOSYLTRANSFERASE FTSW-RELATED"/>
    <property type="match status" value="1"/>
</dbReference>
<dbReference type="AlphaFoldDB" id="A0A3B0SXP8"/>
<sequence>MASRTSTSAESRRLVARRTRADTAVVTGHSRAVLALIPVALLLVIGAGALMSASSVIALHENGDRMYLFNRHLMFIGIGVFALLITARVPYRLYERWAIPIFLLSLVALVTTLAIGKSIDGATRWVTIGGVSLQLSEFSKFATVVMLAAIFSRENKRFLRFRGVFIPVAFVFGSSGLLLLAQPDFGTVLIVAGAGFAVLIASKAPLRWVGAMMALGGVAGAFLAQSAPYRMQRILSFRDPLADPLGNGLQAVQSLVALGTGGLFGVGLGASRARWRFLPNAHNDFIFAIIGEEMGLVGSLAVVSLFLLFSLVGVQLALRIDDMFGRLLAIGMVAWISTQALVNIGGVAAILPISGVPLPFVSAGGSAMIANLAAVGVLINLSRTQRTES</sequence>
<keyword evidence="7 17" id="KW-0812">Transmembrane</keyword>
<keyword evidence="6" id="KW-0808">Transferase</keyword>